<organism evidence="1 3">
    <name type="scientific">Parachitinimonas caeni</name>
    <dbReference type="NCBI Taxonomy" id="3031301"/>
    <lineage>
        <taxon>Bacteria</taxon>
        <taxon>Pseudomonadati</taxon>
        <taxon>Pseudomonadota</taxon>
        <taxon>Betaproteobacteria</taxon>
        <taxon>Neisseriales</taxon>
        <taxon>Chitinibacteraceae</taxon>
        <taxon>Parachitinimonas</taxon>
    </lineage>
</organism>
<evidence type="ECO:0008006" key="4">
    <source>
        <dbReference type="Google" id="ProtNLM"/>
    </source>
</evidence>
<proteinExistence type="predicted"/>
<reference evidence="1" key="1">
    <citation type="submission" date="2023-03" db="EMBL/GenBank/DDBJ databases">
        <title>Chitinimonas shenzhenensis gen. nov., sp. nov., a novel member of family Burkholderiaceae isolated from activated sludge collected in Shen Zhen, China.</title>
        <authorList>
            <person name="Wang X."/>
        </authorList>
    </citation>
    <scope>NUCLEOTIDE SEQUENCE</scope>
    <source>
        <strain evidence="1">DQS-5</strain>
    </source>
</reference>
<comment type="caution">
    <text evidence="1">The sequence shown here is derived from an EMBL/GenBank/DDBJ whole genome shotgun (WGS) entry which is preliminary data.</text>
</comment>
<dbReference type="EMBL" id="JARRAF010000086">
    <property type="protein sequence ID" value="MDK2127001.1"/>
    <property type="molecule type" value="Genomic_DNA"/>
</dbReference>
<dbReference type="RefSeq" id="WP_284103322.1">
    <property type="nucleotide sequence ID" value="NZ_JARRAF010000086.1"/>
</dbReference>
<gene>
    <name evidence="1" type="ORF">PZA18_23460</name>
    <name evidence="2" type="ORF">PZA18_23645</name>
</gene>
<accession>A0ABT7E3Y1</accession>
<dbReference type="EMBL" id="JARRAF010000098">
    <property type="protein sequence ID" value="MDK2127038.1"/>
    <property type="molecule type" value="Genomic_DNA"/>
</dbReference>
<evidence type="ECO:0000313" key="3">
    <source>
        <dbReference type="Proteomes" id="UP001172778"/>
    </source>
</evidence>
<dbReference type="Proteomes" id="UP001172778">
    <property type="component" value="Unassembled WGS sequence"/>
</dbReference>
<sequence length="103" mass="11625">MFRSTYGFISQDQSLGIAPFYPKAVDFERGIEVFEFGGLGGEDIPFEGDLYAIRYRNRIIPIVYGPETVVGVIDMCHFNRDTWSSYRGGAIEVIRACVSRFGI</sequence>
<name>A0ABT7E3Y1_9NEIS</name>
<keyword evidence="3" id="KW-1185">Reference proteome</keyword>
<feature type="non-terminal residue" evidence="1">
    <location>
        <position position="103"/>
    </location>
</feature>
<evidence type="ECO:0000313" key="1">
    <source>
        <dbReference type="EMBL" id="MDK2127001.1"/>
    </source>
</evidence>
<protein>
    <recommendedName>
        <fullName evidence="4">GAF domain-containing protein</fullName>
    </recommendedName>
</protein>
<evidence type="ECO:0000313" key="2">
    <source>
        <dbReference type="EMBL" id="MDK2127038.1"/>
    </source>
</evidence>